<organism evidence="2 3">
    <name type="scientific">Sistotremastrum suecicum HHB10207 ss-3</name>
    <dbReference type="NCBI Taxonomy" id="1314776"/>
    <lineage>
        <taxon>Eukaryota</taxon>
        <taxon>Fungi</taxon>
        <taxon>Dikarya</taxon>
        <taxon>Basidiomycota</taxon>
        <taxon>Agaricomycotina</taxon>
        <taxon>Agaricomycetes</taxon>
        <taxon>Sistotremastrales</taxon>
        <taxon>Sistotremastraceae</taxon>
        <taxon>Sistotremastrum</taxon>
    </lineage>
</organism>
<reference evidence="2 3" key="1">
    <citation type="journal article" date="2016" name="Mol. Biol. Evol.">
        <title>Comparative Genomics of Early-Diverging Mushroom-Forming Fungi Provides Insights into the Origins of Lignocellulose Decay Capabilities.</title>
        <authorList>
            <person name="Nagy L.G."/>
            <person name="Riley R."/>
            <person name="Tritt A."/>
            <person name="Adam C."/>
            <person name="Daum C."/>
            <person name="Floudas D."/>
            <person name="Sun H."/>
            <person name="Yadav J.S."/>
            <person name="Pangilinan J."/>
            <person name="Larsson K.H."/>
            <person name="Matsuura K."/>
            <person name="Barry K."/>
            <person name="Labutti K."/>
            <person name="Kuo R."/>
            <person name="Ohm R.A."/>
            <person name="Bhattacharya S.S."/>
            <person name="Shirouzu T."/>
            <person name="Yoshinaga Y."/>
            <person name="Martin F.M."/>
            <person name="Grigoriev I.V."/>
            <person name="Hibbett D.S."/>
        </authorList>
    </citation>
    <scope>NUCLEOTIDE SEQUENCE [LARGE SCALE GENOMIC DNA]</scope>
    <source>
        <strain evidence="2 3">HHB10207 ss-3</strain>
    </source>
</reference>
<evidence type="ECO:0000313" key="3">
    <source>
        <dbReference type="Proteomes" id="UP000076798"/>
    </source>
</evidence>
<dbReference type="EMBL" id="KV428106">
    <property type="protein sequence ID" value="KZT36497.1"/>
    <property type="molecule type" value="Genomic_DNA"/>
</dbReference>
<protein>
    <submittedName>
        <fullName evidence="2">Uncharacterized protein</fullName>
    </submittedName>
</protein>
<gene>
    <name evidence="2" type="ORF">SISSUDRAFT_989170</name>
</gene>
<name>A0A166BKS9_9AGAM</name>
<feature type="compositionally biased region" description="Low complexity" evidence="1">
    <location>
        <begin position="38"/>
        <end position="48"/>
    </location>
</feature>
<dbReference type="InterPro" id="IPR041078">
    <property type="entry name" value="Plavaka"/>
</dbReference>
<dbReference type="AlphaFoldDB" id="A0A166BKS9"/>
<dbReference type="Proteomes" id="UP000076798">
    <property type="component" value="Unassembled WGS sequence"/>
</dbReference>
<proteinExistence type="predicted"/>
<sequence length="341" mass="38379">MDADFEGDVFDAEPLPLLYDAADGDDYEVQEAGSADLPSPDTSTSSTDCEGTHIENFDPSKCAGAAIGRHPSVFEQHADRLKALEQGIWGPFKNEEEWGLGKWLATCGVSQNKINTFMKLPIVQGLNLSFDSARTLLKTVDALPSGPEWQTFDVQVKGDKLGEKSTPLVESYELYYRNILECVQDILGDPTLKEHMQFSPTKIWSDTTKTNRFYSEMWTGNWWWETQTRLPNSSTIVPIIFATDKTNLSLFAGDKVAWPVCMTIGNIAKDVRRKLSSRAWRLVAYLPVAKLDCFRTDEGRRTGNYEIYHECMRQICDPLYSLGPESEGTTMICSDGNIRRI</sequence>
<dbReference type="Pfam" id="PF18759">
    <property type="entry name" value="Plavaka"/>
    <property type="match status" value="1"/>
</dbReference>
<keyword evidence="3" id="KW-1185">Reference proteome</keyword>
<evidence type="ECO:0000313" key="2">
    <source>
        <dbReference type="EMBL" id="KZT36497.1"/>
    </source>
</evidence>
<feature type="non-terminal residue" evidence="2">
    <location>
        <position position="341"/>
    </location>
</feature>
<feature type="region of interest" description="Disordered" evidence="1">
    <location>
        <begin position="29"/>
        <end position="49"/>
    </location>
</feature>
<dbReference type="STRING" id="1314776.A0A166BKS9"/>
<evidence type="ECO:0000256" key="1">
    <source>
        <dbReference type="SAM" id="MobiDB-lite"/>
    </source>
</evidence>
<accession>A0A166BKS9</accession>
<dbReference type="OrthoDB" id="2418900at2759"/>